<sequence length="608" mass="70054">MKQINHTSSCSDQNAYFSEYPLTQRNFASRNRNPLPRHATQSSLSQRVALKLPIVTDLGQAQSHRAIIQQESNFHTRKNLQQSQSGDENYTCRGNVANPLRDMNSVKWFKRMRSSANQNYISSSVEQQKHHDLVQLFRKFSFNSQRQASSSNSSRESPGVRADAQVPPGQIKIDDVFKMFKLSGIEGLDKQQIMSLFEPESDPLSKNVKKPLESRSTVDFKRFRDVMMSENVNQKFRVMIKKLRKRIRIHKLYGESSFIPLNINTMLTYLCQRSNLNSIRSDLNNSSLSADTDPHISITEPQKSIDTKLHTDQLRASLLSRQQAQLSKVTKSLDCFVKLFSDPMNITVMPQVNDKDKQDERKMQRWNVKREKPQNDSIDIPISATGFELKMKEKIERDRQRKREIIDKYVQYFKKSAEININSERTDTSKGQSAGRDDQQKQTRNILLKLQRTNHGTTTSQQYPHCLTSHNKSYESQAYMHHPIYPKQLQASRLRLKTRISTDIKDQSGPNSDPAQQQSQSVKLKHVSFKLPCGDVAQTSSRQGSLLTKSYFNTQTKQATGAHISALIMQRKRESEGIEKNKDLEALNLSQDYPTKYLASKRIDYKLK</sequence>
<evidence type="ECO:0000313" key="3">
    <source>
        <dbReference type="Proteomes" id="UP000785679"/>
    </source>
</evidence>
<dbReference type="AlphaFoldDB" id="A0A8J8T4C7"/>
<feature type="compositionally biased region" description="Polar residues" evidence="1">
    <location>
        <begin position="72"/>
        <end position="88"/>
    </location>
</feature>
<feature type="compositionally biased region" description="Low complexity" evidence="1">
    <location>
        <begin position="145"/>
        <end position="157"/>
    </location>
</feature>
<organism evidence="2 3">
    <name type="scientific">Halteria grandinella</name>
    <dbReference type="NCBI Taxonomy" id="5974"/>
    <lineage>
        <taxon>Eukaryota</taxon>
        <taxon>Sar</taxon>
        <taxon>Alveolata</taxon>
        <taxon>Ciliophora</taxon>
        <taxon>Intramacronucleata</taxon>
        <taxon>Spirotrichea</taxon>
        <taxon>Stichotrichia</taxon>
        <taxon>Sporadotrichida</taxon>
        <taxon>Halteriidae</taxon>
        <taxon>Halteria</taxon>
    </lineage>
</organism>
<dbReference type="Proteomes" id="UP000785679">
    <property type="component" value="Unassembled WGS sequence"/>
</dbReference>
<protein>
    <submittedName>
        <fullName evidence="2">Uncharacterized protein</fullName>
    </submittedName>
</protein>
<gene>
    <name evidence="2" type="ORF">FGO68_gene13411</name>
</gene>
<feature type="region of interest" description="Disordered" evidence="1">
    <location>
        <begin position="145"/>
        <end position="165"/>
    </location>
</feature>
<feature type="region of interest" description="Disordered" evidence="1">
    <location>
        <begin position="503"/>
        <end position="523"/>
    </location>
</feature>
<keyword evidence="3" id="KW-1185">Reference proteome</keyword>
<evidence type="ECO:0000256" key="1">
    <source>
        <dbReference type="SAM" id="MobiDB-lite"/>
    </source>
</evidence>
<feature type="region of interest" description="Disordered" evidence="1">
    <location>
        <begin position="72"/>
        <end position="95"/>
    </location>
</feature>
<evidence type="ECO:0000313" key="2">
    <source>
        <dbReference type="EMBL" id="TNV80988.1"/>
    </source>
</evidence>
<feature type="region of interest" description="Disordered" evidence="1">
    <location>
        <begin position="421"/>
        <end position="441"/>
    </location>
</feature>
<accession>A0A8J8T4C7</accession>
<feature type="compositionally biased region" description="Polar residues" evidence="1">
    <location>
        <begin position="508"/>
        <end position="522"/>
    </location>
</feature>
<reference evidence="2" key="1">
    <citation type="submission" date="2019-06" db="EMBL/GenBank/DDBJ databases">
        <authorList>
            <person name="Zheng W."/>
        </authorList>
    </citation>
    <scope>NUCLEOTIDE SEQUENCE</scope>
    <source>
        <strain evidence="2">QDHG01</strain>
    </source>
</reference>
<name>A0A8J8T4C7_HALGN</name>
<comment type="caution">
    <text evidence="2">The sequence shown here is derived from an EMBL/GenBank/DDBJ whole genome shotgun (WGS) entry which is preliminary data.</text>
</comment>
<proteinExistence type="predicted"/>
<dbReference type="EMBL" id="RRYP01006736">
    <property type="protein sequence ID" value="TNV80988.1"/>
    <property type="molecule type" value="Genomic_DNA"/>
</dbReference>